<protein>
    <submittedName>
        <fullName evidence="2">Glyoxalase</fullName>
    </submittedName>
</protein>
<reference evidence="2 3" key="1">
    <citation type="submission" date="2016-09" db="EMBL/GenBank/DDBJ databases">
        <title>Rhizobium oryziradicis sp. nov., isolated from the root of rice.</title>
        <authorList>
            <person name="Zhao J."/>
            <person name="Zhang X."/>
        </authorList>
    </citation>
    <scope>NUCLEOTIDE SEQUENCE [LARGE SCALE GENOMIC DNA]</scope>
    <source>
        <strain evidence="2 3">N19</strain>
    </source>
</reference>
<dbReference type="InterPro" id="IPR029068">
    <property type="entry name" value="Glyas_Bleomycin-R_OHBP_Dase"/>
</dbReference>
<dbReference type="EMBL" id="MKIM01000028">
    <property type="protein sequence ID" value="OLP43469.1"/>
    <property type="molecule type" value="Genomic_DNA"/>
</dbReference>
<dbReference type="InterPro" id="IPR004360">
    <property type="entry name" value="Glyas_Fos-R_dOase_dom"/>
</dbReference>
<dbReference type="InterPro" id="IPR037523">
    <property type="entry name" value="VOC_core"/>
</dbReference>
<dbReference type="SUPFAM" id="SSF54593">
    <property type="entry name" value="Glyoxalase/Bleomycin resistance protein/Dihydroxybiphenyl dioxygenase"/>
    <property type="match status" value="1"/>
</dbReference>
<sequence length="160" mass="18282">MHMIPITGLYETHLTVSNLDRSIDFYRDVVGLEFAHRIPNRDVAFFWVGGRDRSMLGLWSIHSSPVQLRLHIAFQTTLDQLLLSPDFLRSKGVVPRRGGSNEEIDEPVVFPWMPAASVYFNDPDGHSLEFISLLPESPRLDISGTVTFVEWQRMNSNIEV</sequence>
<keyword evidence="3" id="KW-1185">Reference proteome</keyword>
<name>A0A1Q8ZNK4_9HYPH</name>
<dbReference type="Proteomes" id="UP000186894">
    <property type="component" value="Unassembled WGS sequence"/>
</dbReference>
<evidence type="ECO:0000259" key="1">
    <source>
        <dbReference type="PROSITE" id="PS51819"/>
    </source>
</evidence>
<dbReference type="Pfam" id="PF00903">
    <property type="entry name" value="Glyoxalase"/>
    <property type="match status" value="1"/>
</dbReference>
<dbReference type="STRING" id="1867956.BJF95_21590"/>
<evidence type="ECO:0000313" key="2">
    <source>
        <dbReference type="EMBL" id="OLP43469.1"/>
    </source>
</evidence>
<organism evidence="2 3">
    <name type="scientific">Rhizobium oryziradicis</name>
    <dbReference type="NCBI Taxonomy" id="1867956"/>
    <lineage>
        <taxon>Bacteria</taxon>
        <taxon>Pseudomonadati</taxon>
        <taxon>Pseudomonadota</taxon>
        <taxon>Alphaproteobacteria</taxon>
        <taxon>Hyphomicrobiales</taxon>
        <taxon>Rhizobiaceae</taxon>
        <taxon>Rhizobium/Agrobacterium group</taxon>
        <taxon>Rhizobium</taxon>
    </lineage>
</organism>
<evidence type="ECO:0000313" key="3">
    <source>
        <dbReference type="Proteomes" id="UP000186894"/>
    </source>
</evidence>
<dbReference type="Gene3D" id="3.10.180.10">
    <property type="entry name" value="2,3-Dihydroxybiphenyl 1,2-Dioxygenase, domain 1"/>
    <property type="match status" value="1"/>
</dbReference>
<dbReference type="CDD" id="cd06587">
    <property type="entry name" value="VOC"/>
    <property type="match status" value="1"/>
</dbReference>
<dbReference type="PROSITE" id="PS51819">
    <property type="entry name" value="VOC"/>
    <property type="match status" value="1"/>
</dbReference>
<comment type="caution">
    <text evidence="2">The sequence shown here is derived from an EMBL/GenBank/DDBJ whole genome shotgun (WGS) entry which is preliminary data.</text>
</comment>
<gene>
    <name evidence="2" type="ORF">BJF95_21590</name>
</gene>
<feature type="domain" description="VOC" evidence="1">
    <location>
        <begin position="8"/>
        <end position="133"/>
    </location>
</feature>
<accession>A0A1Q8ZNK4</accession>
<dbReference type="AlphaFoldDB" id="A0A1Q8ZNK4"/>
<proteinExistence type="predicted"/>